<dbReference type="GO" id="GO:0016020">
    <property type="term" value="C:membrane"/>
    <property type="evidence" value="ECO:0007669"/>
    <property type="project" value="UniProtKB-SubCell"/>
</dbReference>
<feature type="transmembrane region" description="Helical" evidence="5">
    <location>
        <begin position="20"/>
        <end position="41"/>
    </location>
</feature>
<dbReference type="KEGG" id="osn:115221626"/>
<dbReference type="PANTHER" id="PTHR46641">
    <property type="entry name" value="FMRFAMIDE RECEPTOR-RELATED"/>
    <property type="match status" value="1"/>
</dbReference>
<evidence type="ECO:0000256" key="3">
    <source>
        <dbReference type="ARBA" id="ARBA00022989"/>
    </source>
</evidence>
<feature type="transmembrane region" description="Helical" evidence="5">
    <location>
        <begin position="276"/>
        <end position="299"/>
    </location>
</feature>
<proteinExistence type="predicted"/>
<dbReference type="PANTHER" id="PTHR46641:SF25">
    <property type="entry name" value="CNMAMIDE RECEPTOR-RELATED"/>
    <property type="match status" value="1"/>
</dbReference>
<dbReference type="Proteomes" id="UP000515154">
    <property type="component" value="Linkage group LG18"/>
</dbReference>
<dbReference type="AlphaFoldDB" id="A0A6P7TBJ9"/>
<keyword evidence="7" id="KW-1185">Reference proteome</keyword>
<evidence type="ECO:0000256" key="1">
    <source>
        <dbReference type="ARBA" id="ARBA00004370"/>
    </source>
</evidence>
<gene>
    <name evidence="8" type="primary">LOC115221626</name>
</gene>
<organism evidence="7 8">
    <name type="scientific">Octopus sinensis</name>
    <name type="common">East Asian common octopus</name>
    <dbReference type="NCBI Taxonomy" id="2607531"/>
    <lineage>
        <taxon>Eukaryota</taxon>
        <taxon>Metazoa</taxon>
        <taxon>Spiralia</taxon>
        <taxon>Lophotrochozoa</taxon>
        <taxon>Mollusca</taxon>
        <taxon>Cephalopoda</taxon>
        <taxon>Coleoidea</taxon>
        <taxon>Octopodiformes</taxon>
        <taxon>Octopoda</taxon>
        <taxon>Incirrata</taxon>
        <taxon>Octopodidae</taxon>
        <taxon>Octopus</taxon>
    </lineage>
</organism>
<dbReference type="Pfam" id="PF00001">
    <property type="entry name" value="7tm_1"/>
    <property type="match status" value="1"/>
</dbReference>
<evidence type="ECO:0000313" key="7">
    <source>
        <dbReference type="Proteomes" id="UP000515154"/>
    </source>
</evidence>
<keyword evidence="4 5" id="KW-0472">Membrane</keyword>
<dbReference type="SUPFAM" id="SSF81321">
    <property type="entry name" value="Family A G protein-coupled receptor-like"/>
    <property type="match status" value="1"/>
</dbReference>
<keyword evidence="2 5" id="KW-0812">Transmembrane</keyword>
<evidence type="ECO:0000256" key="5">
    <source>
        <dbReference type="SAM" id="Phobius"/>
    </source>
</evidence>
<evidence type="ECO:0000313" key="8">
    <source>
        <dbReference type="RefSeq" id="XP_029647685.1"/>
    </source>
</evidence>
<dbReference type="Gene3D" id="1.20.1070.10">
    <property type="entry name" value="Rhodopsin 7-helix transmembrane proteins"/>
    <property type="match status" value="1"/>
</dbReference>
<feature type="transmembrane region" description="Helical" evidence="5">
    <location>
        <begin position="135"/>
        <end position="153"/>
    </location>
</feature>
<feature type="transmembrane region" description="Helical" evidence="5">
    <location>
        <begin position="53"/>
        <end position="74"/>
    </location>
</feature>
<dbReference type="RefSeq" id="XP_029647685.1">
    <property type="nucleotide sequence ID" value="XM_029791825.1"/>
</dbReference>
<feature type="transmembrane region" description="Helical" evidence="5">
    <location>
        <begin position="188"/>
        <end position="211"/>
    </location>
</feature>
<keyword evidence="3 5" id="KW-1133">Transmembrane helix</keyword>
<evidence type="ECO:0000256" key="2">
    <source>
        <dbReference type="ARBA" id="ARBA00022692"/>
    </source>
</evidence>
<dbReference type="GO" id="GO:0004930">
    <property type="term" value="F:G protein-coupled receptor activity"/>
    <property type="evidence" value="ECO:0007669"/>
    <property type="project" value="InterPro"/>
</dbReference>
<dbReference type="InterPro" id="IPR052954">
    <property type="entry name" value="GPCR-Ligand_Int"/>
</dbReference>
<accession>A0A6P7TBJ9</accession>
<feature type="transmembrane region" description="Helical" evidence="5">
    <location>
        <begin position="243"/>
        <end position="264"/>
    </location>
</feature>
<name>A0A6P7TBJ9_9MOLL</name>
<dbReference type="InterPro" id="IPR017452">
    <property type="entry name" value="GPCR_Rhodpsn_7TM"/>
</dbReference>
<feature type="domain" description="G-protein coupled receptors family 1 profile" evidence="6">
    <location>
        <begin position="32"/>
        <end position="297"/>
    </location>
</feature>
<dbReference type="InterPro" id="IPR000276">
    <property type="entry name" value="GPCR_Rhodpsn"/>
</dbReference>
<dbReference type="PROSITE" id="PS50262">
    <property type="entry name" value="G_PROTEIN_RECEP_F1_2"/>
    <property type="match status" value="1"/>
</dbReference>
<reference evidence="8" key="1">
    <citation type="submission" date="2025-08" db="UniProtKB">
        <authorList>
            <consortium name="RefSeq"/>
        </authorList>
    </citation>
    <scope>IDENTIFICATION</scope>
</reference>
<protein>
    <submittedName>
        <fullName evidence="8">Uncharacterized protein LOC115221626</fullName>
    </submittedName>
</protein>
<evidence type="ECO:0000256" key="4">
    <source>
        <dbReference type="ARBA" id="ARBA00023136"/>
    </source>
</evidence>
<evidence type="ECO:0000259" key="6">
    <source>
        <dbReference type="PROSITE" id="PS50262"/>
    </source>
</evidence>
<comment type="subcellular location">
    <subcellularLocation>
        <location evidence="1">Membrane</location>
    </subcellularLocation>
</comment>
<sequence>MNFSKAQQVDIYISQDIWMIFAPCYILLGTIGNLFVLIIFCKKCMHDVVNATFMILSALVDFAILYTSLLAKWLKYTEIIDWDLVPDLICKLQLWLSTSFGMMEPWIVVVITVQRGTMLLQPFRNLGVSKNVSNDLVKVFSMVMFIFLINLHLMHGSFDGDASVITFPRTYCYGNDSQYLLFLKKWEIARVFFVLILPTGIFFVFDIVIVYQLKMCACIRRSSRQETKPSSEVAHNASRSMKYILILNIVFLVTSFPTIFVTMKSPSETRDEADDFFLLTVTSLLLYTRNAAGFLAFIASGKFRREVMKIYRNCKINLFSPRNMIKPLEK</sequence>